<feature type="transmembrane region" description="Helical" evidence="7">
    <location>
        <begin position="122"/>
        <end position="145"/>
    </location>
</feature>
<evidence type="ECO:0000256" key="7">
    <source>
        <dbReference type="RuleBase" id="RU363032"/>
    </source>
</evidence>
<dbReference type="SUPFAM" id="SSF161098">
    <property type="entry name" value="MetI-like"/>
    <property type="match status" value="1"/>
</dbReference>
<evidence type="ECO:0000256" key="4">
    <source>
        <dbReference type="ARBA" id="ARBA00022692"/>
    </source>
</evidence>
<dbReference type="InterPro" id="IPR035906">
    <property type="entry name" value="MetI-like_sf"/>
</dbReference>
<keyword evidence="10" id="KW-1185">Reference proteome</keyword>
<dbReference type="Pfam" id="PF00528">
    <property type="entry name" value="BPD_transp_1"/>
    <property type="match status" value="1"/>
</dbReference>
<feature type="transmembrane region" description="Helical" evidence="7">
    <location>
        <begin position="209"/>
        <end position="231"/>
    </location>
</feature>
<dbReference type="CDD" id="cd06261">
    <property type="entry name" value="TM_PBP2"/>
    <property type="match status" value="1"/>
</dbReference>
<evidence type="ECO:0000256" key="1">
    <source>
        <dbReference type="ARBA" id="ARBA00004651"/>
    </source>
</evidence>
<dbReference type="EMBL" id="JBEPMC010000008">
    <property type="protein sequence ID" value="MET3581369.1"/>
    <property type="molecule type" value="Genomic_DNA"/>
</dbReference>
<dbReference type="InterPro" id="IPR000515">
    <property type="entry name" value="MetI-like"/>
</dbReference>
<evidence type="ECO:0000313" key="10">
    <source>
        <dbReference type="Proteomes" id="UP001549204"/>
    </source>
</evidence>
<feature type="domain" description="ABC transmembrane type-1" evidence="8">
    <location>
        <begin position="87"/>
        <end position="277"/>
    </location>
</feature>
<protein>
    <submittedName>
        <fullName evidence="9">Multiple sugar transport system permease protein</fullName>
    </submittedName>
</protein>
<keyword evidence="3" id="KW-1003">Cell membrane</keyword>
<gene>
    <name evidence="9" type="ORF">ABID19_004420</name>
</gene>
<feature type="transmembrane region" description="Helical" evidence="7">
    <location>
        <begin position="24"/>
        <end position="45"/>
    </location>
</feature>
<reference evidence="9 10" key="1">
    <citation type="submission" date="2024-06" db="EMBL/GenBank/DDBJ databases">
        <title>Genomic Encyclopedia of Type Strains, Phase IV (KMG-IV): sequencing the most valuable type-strain genomes for metagenomic binning, comparative biology and taxonomic classification.</title>
        <authorList>
            <person name="Goeker M."/>
        </authorList>
    </citation>
    <scope>NUCLEOTIDE SEQUENCE [LARGE SCALE GENOMIC DNA]</scope>
    <source>
        <strain evidence="9 10">DSM 100022</strain>
    </source>
</reference>
<keyword evidence="6 7" id="KW-0472">Membrane</keyword>
<comment type="subcellular location">
    <subcellularLocation>
        <location evidence="1 7">Cell membrane</location>
        <topology evidence="1 7">Multi-pass membrane protein</topology>
    </subcellularLocation>
</comment>
<name>A0ABV2GSV3_9HYPH</name>
<keyword evidence="5 7" id="KW-1133">Transmembrane helix</keyword>
<organism evidence="9 10">
    <name type="scientific">Mesorhizobium robiniae</name>
    <dbReference type="NCBI Taxonomy" id="559315"/>
    <lineage>
        <taxon>Bacteria</taxon>
        <taxon>Pseudomonadati</taxon>
        <taxon>Pseudomonadota</taxon>
        <taxon>Alphaproteobacteria</taxon>
        <taxon>Hyphomicrobiales</taxon>
        <taxon>Phyllobacteriaceae</taxon>
        <taxon>Mesorhizobium</taxon>
    </lineage>
</organism>
<dbReference type="Proteomes" id="UP001549204">
    <property type="component" value="Unassembled WGS sequence"/>
</dbReference>
<keyword evidence="4 7" id="KW-0812">Transmembrane</keyword>
<evidence type="ECO:0000256" key="2">
    <source>
        <dbReference type="ARBA" id="ARBA00022448"/>
    </source>
</evidence>
<evidence type="ECO:0000256" key="5">
    <source>
        <dbReference type="ARBA" id="ARBA00022989"/>
    </source>
</evidence>
<evidence type="ECO:0000259" key="8">
    <source>
        <dbReference type="PROSITE" id="PS50928"/>
    </source>
</evidence>
<feature type="transmembrane region" description="Helical" evidence="7">
    <location>
        <begin position="86"/>
        <end position="110"/>
    </location>
</feature>
<evidence type="ECO:0000313" key="9">
    <source>
        <dbReference type="EMBL" id="MET3581369.1"/>
    </source>
</evidence>
<proteinExistence type="inferred from homology"/>
<sequence>MTTDVGLIRSAAPNYALDLSIWTVLKWTVAICVAIVAVFPIVWMINVVFAEPGVPVSINPRLLPTSLSAGVAKINTILSETGYLHAYYISITYSLLTIAGVLLFGSMAAFEFALFEFPGKRPMFAIVMLSLMVPTAVTLIPTYLLTANLGWLNTMQGLVVPGLASAFGLFMLIQFMRTIPREMIEAARLDGASHFQIYRHIALPMSRNALVTLAILTFMQTWGNFIWPLIVAPSPQMYTVGQVVGLFNAPFSHVTVDIVMAANLLAALPPLIFFLLFQRKIVEGIAMSGSKG</sequence>
<feature type="transmembrane region" description="Helical" evidence="7">
    <location>
        <begin position="151"/>
        <end position="173"/>
    </location>
</feature>
<evidence type="ECO:0000256" key="6">
    <source>
        <dbReference type="ARBA" id="ARBA00023136"/>
    </source>
</evidence>
<comment type="similarity">
    <text evidence="7">Belongs to the binding-protein-dependent transport system permease family.</text>
</comment>
<evidence type="ECO:0000256" key="3">
    <source>
        <dbReference type="ARBA" id="ARBA00022475"/>
    </source>
</evidence>
<keyword evidence="9" id="KW-0762">Sugar transport</keyword>
<dbReference type="PANTHER" id="PTHR43744">
    <property type="entry name" value="ABC TRANSPORTER PERMEASE PROTEIN MG189-RELATED-RELATED"/>
    <property type="match status" value="1"/>
</dbReference>
<dbReference type="RefSeq" id="WP_354493035.1">
    <property type="nucleotide sequence ID" value="NZ_JBEPMC010000008.1"/>
</dbReference>
<comment type="caution">
    <text evidence="9">The sequence shown here is derived from an EMBL/GenBank/DDBJ whole genome shotgun (WGS) entry which is preliminary data.</text>
</comment>
<feature type="transmembrane region" description="Helical" evidence="7">
    <location>
        <begin position="251"/>
        <end position="277"/>
    </location>
</feature>
<dbReference type="Gene3D" id="1.10.3720.10">
    <property type="entry name" value="MetI-like"/>
    <property type="match status" value="1"/>
</dbReference>
<keyword evidence="2 7" id="KW-0813">Transport</keyword>
<accession>A0ABV2GSV3</accession>
<dbReference type="PROSITE" id="PS50928">
    <property type="entry name" value="ABC_TM1"/>
    <property type="match status" value="1"/>
</dbReference>
<dbReference type="PANTHER" id="PTHR43744:SF12">
    <property type="entry name" value="ABC TRANSPORTER PERMEASE PROTEIN MG189-RELATED"/>
    <property type="match status" value="1"/>
</dbReference>